<dbReference type="Pfam" id="PF00004">
    <property type="entry name" value="AAA"/>
    <property type="match status" value="1"/>
</dbReference>
<dbReference type="SMART" id="SM00382">
    <property type="entry name" value="AAA"/>
    <property type="match status" value="1"/>
</dbReference>
<dbReference type="Proteomes" id="UP000231823">
    <property type="component" value="Chromosome"/>
</dbReference>
<dbReference type="KEGG" id="sfz:SFLOR_v1c09940"/>
<dbReference type="InterPro" id="IPR003959">
    <property type="entry name" value="ATPase_AAA_core"/>
</dbReference>
<dbReference type="RefSeq" id="WP_100916994.1">
    <property type="nucleotide sequence ID" value="NZ_CP025057.1"/>
</dbReference>
<dbReference type="CDD" id="cd00009">
    <property type="entry name" value="AAA"/>
    <property type="match status" value="1"/>
</dbReference>
<dbReference type="InterPro" id="IPR003593">
    <property type="entry name" value="AAA+_ATPase"/>
</dbReference>
<proteinExistence type="predicted"/>
<reference evidence="2 3" key="1">
    <citation type="submission" date="2017-12" db="EMBL/GenBank/DDBJ databases">
        <title>Complete genome sequence of Spiroplasma floricola 23-6 (ATCC 29989).</title>
        <authorList>
            <person name="Tsai Y.-M."/>
            <person name="Wu P.-S."/>
            <person name="Lo W.-S."/>
            <person name="Kuo C.-H."/>
        </authorList>
    </citation>
    <scope>NUCLEOTIDE SEQUENCE [LARGE SCALE GENOMIC DNA]</scope>
    <source>
        <strain evidence="2 3">23-6</strain>
    </source>
</reference>
<feature type="domain" description="AAA+ ATPase" evidence="1">
    <location>
        <begin position="31"/>
        <end position="168"/>
    </location>
</feature>
<dbReference type="Gene3D" id="3.40.50.300">
    <property type="entry name" value="P-loop containing nucleotide triphosphate hydrolases"/>
    <property type="match status" value="1"/>
</dbReference>
<organism evidence="2 3">
    <name type="scientific">Spiroplasma floricola 23-6</name>
    <dbReference type="NCBI Taxonomy" id="1336749"/>
    <lineage>
        <taxon>Bacteria</taxon>
        <taxon>Bacillati</taxon>
        <taxon>Mycoplasmatota</taxon>
        <taxon>Mollicutes</taxon>
        <taxon>Entomoplasmatales</taxon>
        <taxon>Spiroplasmataceae</taxon>
        <taxon>Spiroplasma</taxon>
    </lineage>
</organism>
<dbReference type="GO" id="GO:0005524">
    <property type="term" value="F:ATP binding"/>
    <property type="evidence" value="ECO:0007669"/>
    <property type="project" value="InterPro"/>
</dbReference>
<dbReference type="GO" id="GO:0016887">
    <property type="term" value="F:ATP hydrolysis activity"/>
    <property type="evidence" value="ECO:0007669"/>
    <property type="project" value="InterPro"/>
</dbReference>
<dbReference type="InterPro" id="IPR027417">
    <property type="entry name" value="P-loop_NTPase"/>
</dbReference>
<dbReference type="AlphaFoldDB" id="A0A2K8SF29"/>
<sequence length="196" mass="22934">MIKTKFNVDQDLDYTKFDSLFEKAKQKENFKNNGIYIYGKPGVGKTTFINKFVENSRSNFELVNVSQWIKSHQSAWENGYEGIYAPSPSRLAQKQILILDDLGSEFIHKSTLPYIYNLLNERFEKSKQDNTLITIITSNYDLDKLEKNYSTKSDNITSSRIISRLKGLMNLNIEFEGIDKRYSNEVENKNFEYIDF</sequence>
<evidence type="ECO:0000313" key="2">
    <source>
        <dbReference type="EMBL" id="AUB32042.1"/>
    </source>
</evidence>
<protein>
    <submittedName>
        <fullName evidence="2">Primosomal protein DnaI</fullName>
    </submittedName>
</protein>
<keyword evidence="3" id="KW-1185">Reference proteome</keyword>
<gene>
    <name evidence="2" type="primary">dnaI</name>
    <name evidence="2" type="ORF">SFLOR_v1c09940</name>
</gene>
<accession>A0A2K8SF29</accession>
<evidence type="ECO:0000259" key="1">
    <source>
        <dbReference type="SMART" id="SM00382"/>
    </source>
</evidence>
<dbReference type="OrthoDB" id="389111at2"/>
<dbReference type="SUPFAM" id="SSF52540">
    <property type="entry name" value="P-loop containing nucleoside triphosphate hydrolases"/>
    <property type="match status" value="1"/>
</dbReference>
<evidence type="ECO:0000313" key="3">
    <source>
        <dbReference type="Proteomes" id="UP000231823"/>
    </source>
</evidence>
<dbReference type="EMBL" id="CP025057">
    <property type="protein sequence ID" value="AUB32042.1"/>
    <property type="molecule type" value="Genomic_DNA"/>
</dbReference>
<name>A0A2K8SF29_9MOLU</name>